<comment type="caution">
    <text evidence="4">The sequence shown here is derived from an EMBL/GenBank/DDBJ whole genome shotgun (WGS) entry which is preliminary data.</text>
</comment>
<dbReference type="EMBL" id="LVYD01000024">
    <property type="protein sequence ID" value="OQP65382.1"/>
    <property type="molecule type" value="Genomic_DNA"/>
</dbReference>
<dbReference type="OrthoDB" id="772265at2"/>
<dbReference type="GO" id="GO:0016989">
    <property type="term" value="F:sigma factor antagonist activity"/>
    <property type="evidence" value="ECO:0007669"/>
    <property type="project" value="TreeGrafter"/>
</dbReference>
<dbReference type="PANTHER" id="PTHR30273">
    <property type="entry name" value="PERIPLASMIC SIGNAL SENSOR AND SIGMA FACTOR ACTIVATOR FECR-RELATED"/>
    <property type="match status" value="1"/>
</dbReference>
<name>A0A1V9G485_9BACT</name>
<evidence type="ECO:0000313" key="5">
    <source>
        <dbReference type="Proteomes" id="UP000192796"/>
    </source>
</evidence>
<proteinExistence type="predicted"/>
<evidence type="ECO:0000259" key="3">
    <source>
        <dbReference type="Pfam" id="PF16344"/>
    </source>
</evidence>
<evidence type="ECO:0000313" key="4">
    <source>
        <dbReference type="EMBL" id="OQP65382.1"/>
    </source>
</evidence>
<organism evidence="4 5">
    <name type="scientific">Niastella vici</name>
    <dbReference type="NCBI Taxonomy" id="1703345"/>
    <lineage>
        <taxon>Bacteria</taxon>
        <taxon>Pseudomonadati</taxon>
        <taxon>Bacteroidota</taxon>
        <taxon>Chitinophagia</taxon>
        <taxon>Chitinophagales</taxon>
        <taxon>Chitinophagaceae</taxon>
        <taxon>Niastella</taxon>
    </lineage>
</organism>
<dbReference type="InterPro" id="IPR006860">
    <property type="entry name" value="FecR"/>
</dbReference>
<accession>A0A1V9G485</accession>
<sequence length="407" mass="46215">MENHAKISELLIRHFRQELTPEDSADLESWLQQSEKNRQFFDELNNLPGLMAEVRAYQDGKQIDLEKAWARMREHGWDVQLEREAKVTQLKWWRYVAAAVIILFVSLGIYYLKKPGRALPEAPVVVKAVQTDASPTTTHATLTLDNGKTIVLDSLTSGLLATQGATKVVKDANGKLLYSAEGKAITDKLIYNTLTVPKGSDVVYMQLSDGSRVWLNAQSSIRYPVAFNEEERKVEITGEAYFEVAKLSGKKFVVSKGSMEVVVLGTKFNVNTYEDEADIKVTLLEGSVKVETETNGRRSERIIKPGQQAVLNATKIDVLDDVDLQQVMAWKEGKFVFNNTNIQLIMRQMERWYDLEPTRFEREEVKKWEFNGEISRYSNASKVLQLLEKTGSVKFKLEGKKIVVSQL</sequence>
<dbReference type="Pfam" id="PF16344">
    <property type="entry name" value="FecR_C"/>
    <property type="match status" value="1"/>
</dbReference>
<dbReference type="Proteomes" id="UP000192796">
    <property type="component" value="Unassembled WGS sequence"/>
</dbReference>
<keyword evidence="1" id="KW-0812">Transmembrane</keyword>
<dbReference type="InterPro" id="IPR032508">
    <property type="entry name" value="FecR_C"/>
</dbReference>
<dbReference type="STRING" id="1703345.A3860_17095"/>
<keyword evidence="1" id="KW-1133">Transmembrane helix</keyword>
<dbReference type="RefSeq" id="WP_081146154.1">
    <property type="nucleotide sequence ID" value="NZ_LVYD01000024.1"/>
</dbReference>
<dbReference type="AlphaFoldDB" id="A0A1V9G485"/>
<dbReference type="Pfam" id="PF04773">
    <property type="entry name" value="FecR"/>
    <property type="match status" value="1"/>
</dbReference>
<evidence type="ECO:0000259" key="2">
    <source>
        <dbReference type="Pfam" id="PF04773"/>
    </source>
</evidence>
<protein>
    <recommendedName>
        <fullName evidence="6">Iron dicitrate transport regulator FecR</fullName>
    </recommendedName>
</protein>
<gene>
    <name evidence="4" type="ORF">A3860_17095</name>
</gene>
<feature type="domain" description="Protein FecR C-terminal" evidence="3">
    <location>
        <begin position="334"/>
        <end position="404"/>
    </location>
</feature>
<dbReference type="PANTHER" id="PTHR30273:SF2">
    <property type="entry name" value="PROTEIN FECR"/>
    <property type="match status" value="1"/>
</dbReference>
<reference evidence="4 5" key="1">
    <citation type="submission" date="2016-03" db="EMBL/GenBank/DDBJ databases">
        <title>Niastella vici sp. nov., isolated from farmland soil.</title>
        <authorList>
            <person name="Chen L."/>
            <person name="Wang D."/>
            <person name="Yang S."/>
            <person name="Wang G."/>
        </authorList>
    </citation>
    <scope>NUCLEOTIDE SEQUENCE [LARGE SCALE GENOMIC DNA]</scope>
    <source>
        <strain evidence="4 5">DJ57</strain>
    </source>
</reference>
<keyword evidence="1" id="KW-0472">Membrane</keyword>
<dbReference type="Gene3D" id="2.60.120.1440">
    <property type="match status" value="1"/>
</dbReference>
<dbReference type="InterPro" id="IPR012373">
    <property type="entry name" value="Ferrdict_sens_TM"/>
</dbReference>
<evidence type="ECO:0000256" key="1">
    <source>
        <dbReference type="SAM" id="Phobius"/>
    </source>
</evidence>
<evidence type="ECO:0008006" key="6">
    <source>
        <dbReference type="Google" id="ProtNLM"/>
    </source>
</evidence>
<keyword evidence="5" id="KW-1185">Reference proteome</keyword>
<dbReference type="Gene3D" id="3.55.50.30">
    <property type="match status" value="1"/>
</dbReference>
<feature type="transmembrane region" description="Helical" evidence="1">
    <location>
        <begin position="92"/>
        <end position="112"/>
    </location>
</feature>
<feature type="domain" description="FecR protein" evidence="2">
    <location>
        <begin position="205"/>
        <end position="289"/>
    </location>
</feature>